<name>A0A382VLH6_9ZZZZ</name>
<reference evidence="1" key="1">
    <citation type="submission" date="2018-05" db="EMBL/GenBank/DDBJ databases">
        <authorList>
            <person name="Lanie J.A."/>
            <person name="Ng W.-L."/>
            <person name="Kazmierczak K.M."/>
            <person name="Andrzejewski T.M."/>
            <person name="Davidsen T.M."/>
            <person name="Wayne K.J."/>
            <person name="Tettelin H."/>
            <person name="Glass J.I."/>
            <person name="Rusch D."/>
            <person name="Podicherti R."/>
            <person name="Tsui H.-C.T."/>
            <person name="Winkler M.E."/>
        </authorList>
    </citation>
    <scope>NUCLEOTIDE SEQUENCE</scope>
</reference>
<sequence length="91" mass="9708">MGLLSGKRLLITGVLTDSSLAFAVAERSIAEGAEIVLTGAGRGLSLTRRTARKLESQPEVLEFDVTSVEQAKDLNAWLKTNWGEVDGALHA</sequence>
<accession>A0A382VLH6</accession>
<feature type="non-terminal residue" evidence="1">
    <location>
        <position position="91"/>
    </location>
</feature>
<organism evidence="1">
    <name type="scientific">marine metagenome</name>
    <dbReference type="NCBI Taxonomy" id="408172"/>
    <lineage>
        <taxon>unclassified sequences</taxon>
        <taxon>metagenomes</taxon>
        <taxon>ecological metagenomes</taxon>
    </lineage>
</organism>
<dbReference type="SUPFAM" id="SSF51735">
    <property type="entry name" value="NAD(P)-binding Rossmann-fold domains"/>
    <property type="match status" value="1"/>
</dbReference>
<dbReference type="AlphaFoldDB" id="A0A382VLH6"/>
<dbReference type="Gene3D" id="3.40.50.720">
    <property type="entry name" value="NAD(P)-binding Rossmann-like Domain"/>
    <property type="match status" value="1"/>
</dbReference>
<dbReference type="EMBL" id="UINC01152937">
    <property type="protein sequence ID" value="SVD47369.1"/>
    <property type="molecule type" value="Genomic_DNA"/>
</dbReference>
<proteinExistence type="predicted"/>
<evidence type="ECO:0000313" key="1">
    <source>
        <dbReference type="EMBL" id="SVD47369.1"/>
    </source>
</evidence>
<protein>
    <submittedName>
        <fullName evidence="1">Uncharacterized protein</fullName>
    </submittedName>
</protein>
<dbReference type="Pfam" id="PF13561">
    <property type="entry name" value="adh_short_C2"/>
    <property type="match status" value="1"/>
</dbReference>
<gene>
    <name evidence="1" type="ORF">METZ01_LOCUS400223</name>
</gene>
<dbReference type="InterPro" id="IPR036291">
    <property type="entry name" value="NAD(P)-bd_dom_sf"/>
</dbReference>
<dbReference type="InterPro" id="IPR002347">
    <property type="entry name" value="SDR_fam"/>
</dbReference>